<keyword evidence="3" id="KW-1185">Reference proteome</keyword>
<name>A0AAE8SWD9_9PEZI</name>
<comment type="caution">
    <text evidence="2">The sequence shown here is derived from an EMBL/GenBank/DDBJ whole genome shotgun (WGS) entry which is preliminary data.</text>
</comment>
<gene>
    <name evidence="2" type="ORF">DNG_06207</name>
</gene>
<feature type="region of interest" description="Disordered" evidence="1">
    <location>
        <begin position="36"/>
        <end position="78"/>
    </location>
</feature>
<evidence type="ECO:0000313" key="2">
    <source>
        <dbReference type="EMBL" id="SPO03524.1"/>
    </source>
</evidence>
<evidence type="ECO:0000256" key="1">
    <source>
        <dbReference type="SAM" id="MobiDB-lite"/>
    </source>
</evidence>
<accession>A0AAE8SWD9</accession>
<dbReference type="Proteomes" id="UP001187682">
    <property type="component" value="Unassembled WGS sequence"/>
</dbReference>
<protein>
    <submittedName>
        <fullName evidence="2">Uncharacterized protein</fullName>
    </submittedName>
</protein>
<dbReference type="EMBL" id="ONZQ02000008">
    <property type="protein sequence ID" value="SPO03524.1"/>
    <property type="molecule type" value="Genomic_DNA"/>
</dbReference>
<dbReference type="AlphaFoldDB" id="A0AAE8SWD9"/>
<sequence length="162" mass="16861">MNPLGQLSTRCFATVQRAGTTLPVYTTASIVSTSVPTNWTNSRSRSSPRVQPPRGLSTTAASPISPPSQTPLSATRRVQKQKALFGFQPLSQNGIHSAAGLGGASRRAPACSSLCSTPAGLSNVSRCGCVSRGPMAGSLALCQSRFHSTHLAESYATRSLSK</sequence>
<organism evidence="2 3">
    <name type="scientific">Cephalotrichum gorgonifer</name>
    <dbReference type="NCBI Taxonomy" id="2041049"/>
    <lineage>
        <taxon>Eukaryota</taxon>
        <taxon>Fungi</taxon>
        <taxon>Dikarya</taxon>
        <taxon>Ascomycota</taxon>
        <taxon>Pezizomycotina</taxon>
        <taxon>Sordariomycetes</taxon>
        <taxon>Hypocreomycetidae</taxon>
        <taxon>Microascales</taxon>
        <taxon>Microascaceae</taxon>
        <taxon>Cephalotrichum</taxon>
    </lineage>
</organism>
<feature type="compositionally biased region" description="Low complexity" evidence="1">
    <location>
        <begin position="42"/>
        <end position="63"/>
    </location>
</feature>
<evidence type="ECO:0000313" key="3">
    <source>
        <dbReference type="Proteomes" id="UP001187682"/>
    </source>
</evidence>
<proteinExistence type="predicted"/>
<reference evidence="2" key="1">
    <citation type="submission" date="2018-03" db="EMBL/GenBank/DDBJ databases">
        <authorList>
            <person name="Guldener U."/>
        </authorList>
    </citation>
    <scope>NUCLEOTIDE SEQUENCE</scope>
</reference>